<name>A0A2A5ISP1_BACPU</name>
<organism evidence="1 2">
    <name type="scientific">Bacillus pumilus</name>
    <name type="common">Bacillus mesentericus</name>
    <dbReference type="NCBI Taxonomy" id="1408"/>
    <lineage>
        <taxon>Bacteria</taxon>
        <taxon>Bacillati</taxon>
        <taxon>Bacillota</taxon>
        <taxon>Bacilli</taxon>
        <taxon>Bacillales</taxon>
        <taxon>Bacillaceae</taxon>
        <taxon>Bacillus</taxon>
    </lineage>
</organism>
<evidence type="ECO:0000313" key="1">
    <source>
        <dbReference type="EMBL" id="PCK20358.1"/>
    </source>
</evidence>
<gene>
    <name evidence="1" type="ORF">CEY02_14330</name>
</gene>
<evidence type="ECO:0000313" key="2">
    <source>
        <dbReference type="Proteomes" id="UP000228754"/>
    </source>
</evidence>
<dbReference type="AlphaFoldDB" id="A0A2A5ISP1"/>
<dbReference type="Proteomes" id="UP000228754">
    <property type="component" value="Unassembled WGS sequence"/>
</dbReference>
<proteinExistence type="predicted"/>
<protein>
    <submittedName>
        <fullName evidence="1">Uncharacterized protein</fullName>
    </submittedName>
</protein>
<accession>A0A2A5ISP1</accession>
<sequence length="60" mass="6993">MKFDCRKEAQLCLVQAGGWITFHQKEPIFDFPTAKEKNTYMTLMAAQAADEKRRKEIRAT</sequence>
<dbReference type="OrthoDB" id="2933454at2"/>
<reference evidence="1 2" key="1">
    <citation type="submission" date="2017-06" db="EMBL/GenBank/DDBJ databases">
        <title>Draft Genome Sequence of Bacillus sp Strain 36R Isolated from saline sediment at Atanasia, Sonora, Mexico.</title>
        <authorList>
            <person name="Sanchez Diaz R."/>
            <person name="Quiroz Macias M.E."/>
            <person name="Ibarra Gamez J.C."/>
            <person name="Enciso Ibarra J."/>
            <person name="Gomez Gil B."/>
            <person name="Galaviz Silva L."/>
        </authorList>
    </citation>
    <scope>NUCLEOTIDE SEQUENCE [LARGE SCALE GENOMIC DNA]</scope>
    <source>
        <strain evidence="1 2">36R_ATNSAL</strain>
    </source>
</reference>
<dbReference type="EMBL" id="NKHG01000100">
    <property type="protein sequence ID" value="PCK20358.1"/>
    <property type="molecule type" value="Genomic_DNA"/>
</dbReference>
<comment type="caution">
    <text evidence="1">The sequence shown here is derived from an EMBL/GenBank/DDBJ whole genome shotgun (WGS) entry which is preliminary data.</text>
</comment>